<comment type="caution">
    <text evidence="4">The sequence shown here is derived from an EMBL/GenBank/DDBJ whole genome shotgun (WGS) entry which is preliminary data.</text>
</comment>
<evidence type="ECO:0000259" key="3">
    <source>
        <dbReference type="Pfam" id="PF07727"/>
    </source>
</evidence>
<protein>
    <submittedName>
        <fullName evidence="4">Retrovirus-related Pol polyprotein from transposon TNT 1-94</fullName>
    </submittedName>
</protein>
<keyword evidence="2" id="KW-0378">Hydrolase</keyword>
<dbReference type="PANTHER" id="PTHR42648">
    <property type="entry name" value="TRANSPOSASE, PUTATIVE-RELATED"/>
    <property type="match status" value="1"/>
</dbReference>
<dbReference type="InterPro" id="IPR039537">
    <property type="entry name" value="Retrotran_Ty1/copia-like"/>
</dbReference>
<keyword evidence="1" id="KW-0479">Metal-binding</keyword>
<evidence type="ECO:0000313" key="4">
    <source>
        <dbReference type="EMBL" id="GEU39566.1"/>
    </source>
</evidence>
<dbReference type="AlphaFoldDB" id="A0A6L2JRC5"/>
<dbReference type="GO" id="GO:0016787">
    <property type="term" value="F:hydrolase activity"/>
    <property type="evidence" value="ECO:0007669"/>
    <property type="project" value="UniProtKB-KW"/>
</dbReference>
<name>A0A6L2JRC5_TANCI</name>
<evidence type="ECO:0000256" key="2">
    <source>
        <dbReference type="ARBA" id="ARBA00022801"/>
    </source>
</evidence>
<evidence type="ECO:0000256" key="1">
    <source>
        <dbReference type="ARBA" id="ARBA00022723"/>
    </source>
</evidence>
<proteinExistence type="predicted"/>
<sequence>MSYSACQLEKSRRSTHQPKTINTIMEVLHTLHTDFCEPLRVQCTLVEAARTMLIFSKALMFLWAKVVATACYTQNRSLIHTLHNKNPYELVHDKKPDLSFLCIFGALCYLINDSEDLGKLKAKADIGPGTAPNLLTPGLVSSELIPNLAPVIPYVPPTKKELEILFQPMFDEYVEPSFVDQQVPLTLAVHILVNPPSDHSLEVNPFALADSEPFVNIFALDPSSEVSSSKETSIVDSNQSTQPHKHLQNWTNSHPINNIIRNPSRPVSTRKQLATDALWYFYNSILLKVEPKDFKSAINEDCWFEATQEEIHEFDRLQVWELVPPPNYAMIIAFKLIYKVKLDENGDVLKKKAHLVEKGYNQEDGINFEESFAPVARLEAIRIFIPMLPAKT</sequence>
<reference evidence="4" key="1">
    <citation type="journal article" date="2019" name="Sci. Rep.">
        <title>Draft genome of Tanacetum cinerariifolium, the natural source of mosquito coil.</title>
        <authorList>
            <person name="Yamashiro T."/>
            <person name="Shiraishi A."/>
            <person name="Satake H."/>
            <person name="Nakayama K."/>
        </authorList>
    </citation>
    <scope>NUCLEOTIDE SEQUENCE</scope>
</reference>
<organism evidence="4">
    <name type="scientific">Tanacetum cinerariifolium</name>
    <name type="common">Dalmatian daisy</name>
    <name type="synonym">Chrysanthemum cinerariifolium</name>
    <dbReference type="NCBI Taxonomy" id="118510"/>
    <lineage>
        <taxon>Eukaryota</taxon>
        <taxon>Viridiplantae</taxon>
        <taxon>Streptophyta</taxon>
        <taxon>Embryophyta</taxon>
        <taxon>Tracheophyta</taxon>
        <taxon>Spermatophyta</taxon>
        <taxon>Magnoliopsida</taxon>
        <taxon>eudicotyledons</taxon>
        <taxon>Gunneridae</taxon>
        <taxon>Pentapetalae</taxon>
        <taxon>asterids</taxon>
        <taxon>campanulids</taxon>
        <taxon>Asterales</taxon>
        <taxon>Asteraceae</taxon>
        <taxon>Asteroideae</taxon>
        <taxon>Anthemideae</taxon>
        <taxon>Anthemidinae</taxon>
        <taxon>Tanacetum</taxon>
    </lineage>
</organism>
<dbReference type="Pfam" id="PF07727">
    <property type="entry name" value="RVT_2"/>
    <property type="match status" value="1"/>
</dbReference>
<dbReference type="EMBL" id="BKCJ010001191">
    <property type="protein sequence ID" value="GEU39566.1"/>
    <property type="molecule type" value="Genomic_DNA"/>
</dbReference>
<feature type="domain" description="Reverse transcriptase Ty1/copia-type" evidence="3">
    <location>
        <begin position="318"/>
        <end position="385"/>
    </location>
</feature>
<accession>A0A6L2JRC5</accession>
<gene>
    <name evidence="4" type="ORF">Tci_011544</name>
</gene>
<dbReference type="InterPro" id="IPR013103">
    <property type="entry name" value="RVT_2"/>
</dbReference>
<dbReference type="PANTHER" id="PTHR42648:SF32">
    <property type="entry name" value="RIBONUCLEASE H-LIKE DOMAIN, GAG-PRE-INTEGRASE DOMAIN PROTEIN-RELATED"/>
    <property type="match status" value="1"/>
</dbReference>
<dbReference type="GO" id="GO:0046872">
    <property type="term" value="F:metal ion binding"/>
    <property type="evidence" value="ECO:0007669"/>
    <property type="project" value="UniProtKB-KW"/>
</dbReference>